<keyword evidence="2" id="KW-1185">Reference proteome</keyword>
<dbReference type="InterPro" id="IPR029058">
    <property type="entry name" value="AB_hydrolase_fold"/>
</dbReference>
<evidence type="ECO:0000313" key="2">
    <source>
        <dbReference type="Proteomes" id="UP000318288"/>
    </source>
</evidence>
<accession>A0A5C6FL94</accession>
<protein>
    <submittedName>
        <fullName evidence="1">Alpha/beta hydrolase family protein</fullName>
    </submittedName>
</protein>
<gene>
    <name evidence="1" type="ORF">Poly51_11200</name>
</gene>
<reference evidence="1 2" key="1">
    <citation type="submission" date="2019-02" db="EMBL/GenBank/DDBJ databases">
        <title>Deep-cultivation of Planctomycetes and their phenomic and genomic characterization uncovers novel biology.</title>
        <authorList>
            <person name="Wiegand S."/>
            <person name="Jogler M."/>
            <person name="Boedeker C."/>
            <person name="Pinto D."/>
            <person name="Vollmers J."/>
            <person name="Rivas-Marin E."/>
            <person name="Kohn T."/>
            <person name="Peeters S.H."/>
            <person name="Heuer A."/>
            <person name="Rast P."/>
            <person name="Oberbeckmann S."/>
            <person name="Bunk B."/>
            <person name="Jeske O."/>
            <person name="Meyerdierks A."/>
            <person name="Storesund J.E."/>
            <person name="Kallscheuer N."/>
            <person name="Luecker S."/>
            <person name="Lage O.M."/>
            <person name="Pohl T."/>
            <person name="Merkel B.J."/>
            <person name="Hornburger P."/>
            <person name="Mueller R.-W."/>
            <person name="Bruemmer F."/>
            <person name="Labrenz M."/>
            <person name="Spormann A.M."/>
            <person name="Op Den Camp H."/>
            <person name="Overmann J."/>
            <person name="Amann R."/>
            <person name="Jetten M.S.M."/>
            <person name="Mascher T."/>
            <person name="Medema M.H."/>
            <person name="Devos D.P."/>
            <person name="Kaster A.-K."/>
            <person name="Ovreas L."/>
            <person name="Rohde M."/>
            <person name="Galperin M.Y."/>
            <person name="Jogler C."/>
        </authorList>
    </citation>
    <scope>NUCLEOTIDE SEQUENCE [LARGE SCALE GENOMIC DNA]</scope>
    <source>
        <strain evidence="1 2">Poly51</strain>
    </source>
</reference>
<evidence type="ECO:0000313" key="1">
    <source>
        <dbReference type="EMBL" id="TWU60839.1"/>
    </source>
</evidence>
<dbReference type="GO" id="GO:0016787">
    <property type="term" value="F:hydrolase activity"/>
    <property type="evidence" value="ECO:0007669"/>
    <property type="project" value="UniProtKB-KW"/>
</dbReference>
<name>A0A5C6FL94_9BACT</name>
<dbReference type="AlphaFoldDB" id="A0A5C6FL94"/>
<comment type="caution">
    <text evidence="1">The sequence shown here is derived from an EMBL/GenBank/DDBJ whole genome shotgun (WGS) entry which is preliminary data.</text>
</comment>
<organism evidence="1 2">
    <name type="scientific">Rubripirellula tenax</name>
    <dbReference type="NCBI Taxonomy" id="2528015"/>
    <lineage>
        <taxon>Bacteria</taxon>
        <taxon>Pseudomonadati</taxon>
        <taxon>Planctomycetota</taxon>
        <taxon>Planctomycetia</taxon>
        <taxon>Pirellulales</taxon>
        <taxon>Pirellulaceae</taxon>
        <taxon>Rubripirellula</taxon>
    </lineage>
</organism>
<sequence length="297" mass="33084">MKRETNQAVVFGEYEHLLGVWRVAAEPTLSSVAAIMVTPGMLHHVGPNRLHVDLAESLSSLGIASLRFDLSGIGESLGVGVGGRSIDRAADEIRQAINWIEEHAGITQFVLFGLCSGADDSIHAALRDQRVVGVVAMDGCGYPTLLYHWYRFTRHFLPRVLRLDKWRTLWKRRRTDDGSVVTSLQPGKDVREFPTQTQAIEELKTLSSRGALMHFVYTGGVGDYFNHAGQFAAMFPTLKDDPRISSHFFESMDHVALMVEDRRQLVTHVANRMRWMAVSQANGNPARSTDQDATVVP</sequence>
<dbReference type="Proteomes" id="UP000318288">
    <property type="component" value="Unassembled WGS sequence"/>
</dbReference>
<dbReference type="EMBL" id="SJPW01000001">
    <property type="protein sequence ID" value="TWU60839.1"/>
    <property type="molecule type" value="Genomic_DNA"/>
</dbReference>
<dbReference type="Gene3D" id="3.40.50.1820">
    <property type="entry name" value="alpha/beta hydrolase"/>
    <property type="match status" value="1"/>
</dbReference>
<proteinExistence type="predicted"/>
<dbReference type="OrthoDB" id="249225at2"/>
<dbReference type="SUPFAM" id="SSF53474">
    <property type="entry name" value="alpha/beta-Hydrolases"/>
    <property type="match status" value="1"/>
</dbReference>
<dbReference type="RefSeq" id="WP_146454926.1">
    <property type="nucleotide sequence ID" value="NZ_SJPW01000001.1"/>
</dbReference>
<keyword evidence="1" id="KW-0378">Hydrolase</keyword>